<dbReference type="PANTHER" id="PTHR11236">
    <property type="entry name" value="AMINOBENZOATE/ANTHRANILATE SYNTHASE"/>
    <property type="match status" value="1"/>
</dbReference>
<dbReference type="InterPro" id="IPR015890">
    <property type="entry name" value="Chorismate_C"/>
</dbReference>
<dbReference type="AlphaFoldDB" id="A0A4R1HDS1"/>
<sequence>MPMKPDNAHPVDELAADIHCRTLSHNPDLLALHEAFPERYPHLLESAASGQRERYDILFAFPGESIELREPDDFDFLAALDTAWQKERVAGKGGQAMELPFHGGWFLYLAYELAGQIEPRLQLPRDDSELPVACATRFPAAIIFDHASNQSVLVSEQYPLLATMLADLDQVPSRAVRNGYPVVKLYEDPDEHYLEAVERVLDYIREGDVFQVNLSRAWKGEWPPHTETAQLYRRLRTANPGPFNGLATFGANAVMSSSPERLVEVHDGQVQTRPIAGTRPRAGDEQRDAALSRELMAHPKERAEHIMLIDLERNDLGRIAIPGSVEVSELMVLESYASVHHIVSNVQAEVRPDTTPGDVIRAVFPGGTITGCPKVHCMEIIAALEDTGRGAYTGSMGYLNRDGSLDLNILIRTLVRSGGELTFRAGAGIVADSDPHHELQETRAKARAIMHALEQGQA</sequence>
<gene>
    <name evidence="4" type="ORF">DFR30_1588</name>
</gene>
<dbReference type="PANTHER" id="PTHR11236:SF9">
    <property type="entry name" value="ANTHRANILATE SYNTHASE COMPONENT 1"/>
    <property type="match status" value="1"/>
</dbReference>
<evidence type="ECO:0000313" key="4">
    <source>
        <dbReference type="EMBL" id="TCK18310.1"/>
    </source>
</evidence>
<dbReference type="NCBIfam" id="NF006563">
    <property type="entry name" value="PRK09070.1"/>
    <property type="match status" value="1"/>
</dbReference>
<keyword evidence="5" id="KW-1185">Reference proteome</keyword>
<dbReference type="Pfam" id="PF00425">
    <property type="entry name" value="Chorismate_bind"/>
    <property type="match status" value="1"/>
</dbReference>
<dbReference type="Gene3D" id="3.60.120.10">
    <property type="entry name" value="Anthranilate synthase"/>
    <property type="match status" value="1"/>
</dbReference>
<evidence type="ECO:0000259" key="2">
    <source>
        <dbReference type="Pfam" id="PF00425"/>
    </source>
</evidence>
<dbReference type="InterPro" id="IPR005801">
    <property type="entry name" value="ADC_synthase"/>
</dbReference>
<evidence type="ECO:0000259" key="3">
    <source>
        <dbReference type="Pfam" id="PF04715"/>
    </source>
</evidence>
<evidence type="ECO:0000313" key="5">
    <source>
        <dbReference type="Proteomes" id="UP000295707"/>
    </source>
</evidence>
<proteinExistence type="predicted"/>
<dbReference type="InterPro" id="IPR006805">
    <property type="entry name" value="Anth_synth_I_N"/>
</dbReference>
<dbReference type="Proteomes" id="UP000295707">
    <property type="component" value="Unassembled WGS sequence"/>
</dbReference>
<feature type="region of interest" description="Disordered" evidence="1">
    <location>
        <begin position="265"/>
        <end position="284"/>
    </location>
</feature>
<dbReference type="SUPFAM" id="SSF56322">
    <property type="entry name" value="ADC synthase"/>
    <property type="match status" value="1"/>
</dbReference>
<dbReference type="PRINTS" id="PR00095">
    <property type="entry name" value="ANTSNTHASEI"/>
</dbReference>
<protein>
    <submittedName>
        <fullName evidence="4">Anthranilate synthase component 1</fullName>
    </submittedName>
</protein>
<name>A0A4R1HDS1_9GAMM</name>
<dbReference type="GO" id="GO:0000162">
    <property type="term" value="P:L-tryptophan biosynthetic process"/>
    <property type="evidence" value="ECO:0007669"/>
    <property type="project" value="TreeGrafter"/>
</dbReference>
<accession>A0A4R1HDS1</accession>
<feature type="domain" description="Chorismate-utilising enzyme C-terminal" evidence="2">
    <location>
        <begin position="191"/>
        <end position="445"/>
    </location>
</feature>
<evidence type="ECO:0000256" key="1">
    <source>
        <dbReference type="SAM" id="MobiDB-lite"/>
    </source>
</evidence>
<comment type="caution">
    <text evidence="4">The sequence shown here is derived from an EMBL/GenBank/DDBJ whole genome shotgun (WGS) entry which is preliminary data.</text>
</comment>
<reference evidence="4 5" key="1">
    <citation type="submission" date="2019-03" db="EMBL/GenBank/DDBJ databases">
        <title>Genomic Encyclopedia of Type Strains, Phase IV (KMG-IV): sequencing the most valuable type-strain genomes for metagenomic binning, comparative biology and taxonomic classification.</title>
        <authorList>
            <person name="Goeker M."/>
        </authorList>
    </citation>
    <scope>NUCLEOTIDE SEQUENCE [LARGE SCALE GENOMIC DNA]</scope>
    <source>
        <strain evidence="4 5">DSM 19610</strain>
    </source>
</reference>
<dbReference type="InterPro" id="IPR019999">
    <property type="entry name" value="Anth_synth_I-like"/>
</dbReference>
<dbReference type="Pfam" id="PF04715">
    <property type="entry name" value="Anth_synt_I_N"/>
    <property type="match status" value="1"/>
</dbReference>
<dbReference type="EMBL" id="SMFX01000001">
    <property type="protein sequence ID" value="TCK18310.1"/>
    <property type="molecule type" value="Genomic_DNA"/>
</dbReference>
<organism evidence="4 5">
    <name type="scientific">Thiogranum longum</name>
    <dbReference type="NCBI Taxonomy" id="1537524"/>
    <lineage>
        <taxon>Bacteria</taxon>
        <taxon>Pseudomonadati</taxon>
        <taxon>Pseudomonadota</taxon>
        <taxon>Gammaproteobacteria</taxon>
        <taxon>Chromatiales</taxon>
        <taxon>Ectothiorhodospiraceae</taxon>
        <taxon>Thiogranum</taxon>
    </lineage>
</organism>
<feature type="domain" description="Anthranilate synthase component I N-terminal" evidence="3">
    <location>
        <begin position="40"/>
        <end position="150"/>
    </location>
</feature>